<dbReference type="Pfam" id="PF03613">
    <property type="entry name" value="EIID-AGA"/>
    <property type="match status" value="1"/>
</dbReference>
<dbReference type="InterPro" id="IPR004704">
    <property type="entry name" value="PTS_IID_man"/>
</dbReference>
<dbReference type="GO" id="GO:0009401">
    <property type="term" value="P:phosphoenolpyruvate-dependent sugar phosphotransferase system"/>
    <property type="evidence" value="ECO:0007669"/>
    <property type="project" value="InterPro"/>
</dbReference>
<feature type="transmembrane region" description="Helical" evidence="1">
    <location>
        <begin position="142"/>
        <end position="163"/>
    </location>
</feature>
<comment type="caution">
    <text evidence="2">The sequence shown here is derived from an EMBL/GenBank/DDBJ whole genome shotgun (WGS) entry which is preliminary data.</text>
</comment>
<evidence type="ECO:0000256" key="1">
    <source>
        <dbReference type="SAM" id="Phobius"/>
    </source>
</evidence>
<name>A0A644XES6_9ZZZZ</name>
<keyword evidence="1" id="KW-0472">Membrane</keyword>
<dbReference type="EMBL" id="VSSQ01002322">
    <property type="protein sequence ID" value="MPM14695.1"/>
    <property type="molecule type" value="Genomic_DNA"/>
</dbReference>
<keyword evidence="1" id="KW-0812">Transmembrane</keyword>
<feature type="transmembrane region" description="Helical" evidence="1">
    <location>
        <begin position="227"/>
        <end position="245"/>
    </location>
</feature>
<evidence type="ECO:0000313" key="2">
    <source>
        <dbReference type="EMBL" id="MPM14695.1"/>
    </source>
</evidence>
<feature type="transmembrane region" description="Helical" evidence="1">
    <location>
        <begin position="187"/>
        <end position="215"/>
    </location>
</feature>
<dbReference type="PANTHER" id="PTHR32502">
    <property type="entry name" value="N-ACETYLGALACTOSAMINE PERMEASE II COMPONENT-RELATED"/>
    <property type="match status" value="1"/>
</dbReference>
<gene>
    <name evidence="2" type="primary">manZ_4</name>
    <name evidence="2" type="ORF">SDC9_61059</name>
</gene>
<dbReference type="PROSITE" id="PS51108">
    <property type="entry name" value="PTS_EIID"/>
    <property type="match status" value="1"/>
</dbReference>
<protein>
    <submittedName>
        <fullName evidence="2">PTS system mannose-specific EIID component</fullName>
    </submittedName>
</protein>
<organism evidence="2">
    <name type="scientific">bioreactor metagenome</name>
    <dbReference type="NCBI Taxonomy" id="1076179"/>
    <lineage>
        <taxon>unclassified sequences</taxon>
        <taxon>metagenomes</taxon>
        <taxon>ecological metagenomes</taxon>
    </lineage>
</organism>
<accession>A0A644XES6</accession>
<dbReference type="GO" id="GO:0005886">
    <property type="term" value="C:plasma membrane"/>
    <property type="evidence" value="ECO:0007669"/>
    <property type="project" value="TreeGrafter"/>
</dbReference>
<feature type="transmembrane region" description="Helical" evidence="1">
    <location>
        <begin position="252"/>
        <end position="271"/>
    </location>
</feature>
<keyword evidence="1" id="KW-1133">Transmembrane helix</keyword>
<dbReference type="InterPro" id="IPR050303">
    <property type="entry name" value="GatZ_KbaZ_carbometab"/>
</dbReference>
<dbReference type="AlphaFoldDB" id="A0A644XES6"/>
<reference evidence="2" key="1">
    <citation type="submission" date="2019-08" db="EMBL/GenBank/DDBJ databases">
        <authorList>
            <person name="Kucharzyk K."/>
            <person name="Murdoch R.W."/>
            <person name="Higgins S."/>
            <person name="Loffler F."/>
        </authorList>
    </citation>
    <scope>NUCLEOTIDE SEQUENCE</scope>
</reference>
<sequence>MSNKQKDPNSWKYWKFFWSSWMIQASWNYERQMNMGYMYGMSSILDKIYSKPEDIEKKKEAYNRHLEFFNCTPQTASFIMGLTASMEEQYYEDPDKVDTNAITSVKTSLMGPLSGIGDSFFQGTVRVIAFGLGISLAQQGSILGPILAMIISFVPSFVVTYYGGKIGYNTGNKYLTRLYEGGLMNQLMYITNIIGLMVIGAMIASLIGITTPIAFGETFKLQETLDSIIPDLLPLLSTFLMYFLIKKNVKTGWLLGICIVGGVVLSALGILA</sequence>
<proteinExistence type="predicted"/>
<dbReference type="PANTHER" id="PTHR32502:SF23">
    <property type="entry name" value="TRANSPORT PROTEIN, PTS SYSTEM"/>
    <property type="match status" value="1"/>
</dbReference>